<organism evidence="3 4">
    <name type="scientific">Brevundimonas intermedia</name>
    <dbReference type="NCBI Taxonomy" id="74315"/>
    <lineage>
        <taxon>Bacteria</taxon>
        <taxon>Pseudomonadati</taxon>
        <taxon>Pseudomonadota</taxon>
        <taxon>Alphaproteobacteria</taxon>
        <taxon>Caulobacterales</taxon>
        <taxon>Caulobacteraceae</taxon>
        <taxon>Brevundimonas</taxon>
    </lineage>
</organism>
<dbReference type="Gene3D" id="1.10.101.10">
    <property type="entry name" value="PGBD-like superfamily/PGBD"/>
    <property type="match status" value="1"/>
</dbReference>
<dbReference type="InterPro" id="IPR036366">
    <property type="entry name" value="PGBDSf"/>
</dbReference>
<keyword evidence="4" id="KW-1185">Reference proteome</keyword>
<reference evidence="3" key="2">
    <citation type="submission" date="2023-01" db="EMBL/GenBank/DDBJ databases">
        <authorList>
            <person name="Sun Q."/>
            <person name="Evtushenko L."/>
        </authorList>
    </citation>
    <scope>NUCLEOTIDE SEQUENCE</scope>
    <source>
        <strain evidence="3">VKM B-1499</strain>
    </source>
</reference>
<dbReference type="InterPro" id="IPR043426">
    <property type="entry name" value="MltB-like"/>
</dbReference>
<evidence type="ECO:0000259" key="1">
    <source>
        <dbReference type="Pfam" id="PF01471"/>
    </source>
</evidence>
<dbReference type="InterPro" id="IPR023346">
    <property type="entry name" value="Lysozyme-like_dom_sf"/>
</dbReference>
<comment type="caution">
    <text evidence="3">The sequence shown here is derived from an EMBL/GenBank/DDBJ whole genome shotgun (WGS) entry which is preliminary data.</text>
</comment>
<dbReference type="SUPFAM" id="SSF53955">
    <property type="entry name" value="Lysozyme-like"/>
    <property type="match status" value="1"/>
</dbReference>
<feature type="domain" description="Peptidoglycan binding-like" evidence="1">
    <location>
        <begin position="389"/>
        <end position="440"/>
    </location>
</feature>
<dbReference type="InterPro" id="IPR011970">
    <property type="entry name" value="MltB_2"/>
</dbReference>
<dbReference type="PANTHER" id="PTHR30163:SF8">
    <property type="entry name" value="LYTIC MUREIN TRANSGLYCOSYLASE"/>
    <property type="match status" value="1"/>
</dbReference>
<name>A0ABQ5T6H1_9CAUL</name>
<dbReference type="Pfam" id="PF13406">
    <property type="entry name" value="SLT_2"/>
    <property type="match status" value="1"/>
</dbReference>
<dbReference type="InterPro" id="IPR036365">
    <property type="entry name" value="PGBD-like_sf"/>
</dbReference>
<dbReference type="SUPFAM" id="SSF47090">
    <property type="entry name" value="PGBD-like"/>
    <property type="match status" value="1"/>
</dbReference>
<sequence length="448" mass="48523">MAREAHSRVCHFTYGLRGCSLNLMRFSYRLLLIVSVAACAPMLPEPPVSLPTPQPAPAPPVVVPTPTPQTPPLSAYDQQGFEGWKQTFLARKGGARRADYERELAGLTPDASVVRLDRNQPEFSKPAGAYIQNAVTASRIAQAKQRIDRVPWPVVQRFGVPSEILVGVWAQESAFGQVQGDYDVIRSLATLAYDGRRRDWAEAQLKDALDIVVDGRRERAGLKGSWAGAMGQTQFMPDNYLRLGVDQDGDGKVDIWNDDADALASAANLLAQAGWKRGQGWGYEVVLPAGFNYAEAEGPKHNWAYWAAKGVRLAQGGTPTGAEAVEDATILLPQGANGPAFLALPNHYVIRRYNNSVSYALAIGLTADGIMGKPGLTKAWPNDASMSREQRIGAQAALTQLGYDTQGVDGVIGSNTRAALRRWQQANGRIADGYLTAALADELIRKTN</sequence>
<feature type="domain" description="Transglycosylase SLT" evidence="2">
    <location>
        <begin position="84"/>
        <end position="368"/>
    </location>
</feature>
<proteinExistence type="predicted"/>
<protein>
    <submittedName>
        <fullName evidence="3">Murein transglycosylase</fullName>
    </submittedName>
</protein>
<dbReference type="NCBIfam" id="TIGR02283">
    <property type="entry name" value="MltB_2"/>
    <property type="match status" value="1"/>
</dbReference>
<dbReference type="InterPro" id="IPR031304">
    <property type="entry name" value="SLT_2"/>
</dbReference>
<gene>
    <name evidence="3" type="ORF">GCM10017620_09440</name>
</gene>
<evidence type="ECO:0000313" key="3">
    <source>
        <dbReference type="EMBL" id="GLK47971.1"/>
    </source>
</evidence>
<dbReference type="Gene3D" id="1.10.530.10">
    <property type="match status" value="1"/>
</dbReference>
<dbReference type="Gene3D" id="1.10.8.350">
    <property type="entry name" value="Bacterial muramidase"/>
    <property type="match status" value="1"/>
</dbReference>
<dbReference type="Pfam" id="PF01471">
    <property type="entry name" value="PG_binding_1"/>
    <property type="match status" value="1"/>
</dbReference>
<dbReference type="EMBL" id="BSFD01000002">
    <property type="protein sequence ID" value="GLK47971.1"/>
    <property type="molecule type" value="Genomic_DNA"/>
</dbReference>
<evidence type="ECO:0000259" key="2">
    <source>
        <dbReference type="Pfam" id="PF13406"/>
    </source>
</evidence>
<dbReference type="InterPro" id="IPR002477">
    <property type="entry name" value="Peptidoglycan-bd-like"/>
</dbReference>
<evidence type="ECO:0000313" key="4">
    <source>
        <dbReference type="Proteomes" id="UP001143509"/>
    </source>
</evidence>
<dbReference type="PANTHER" id="PTHR30163">
    <property type="entry name" value="MEMBRANE-BOUND LYTIC MUREIN TRANSGLYCOSYLASE B"/>
    <property type="match status" value="1"/>
</dbReference>
<dbReference type="Proteomes" id="UP001143509">
    <property type="component" value="Unassembled WGS sequence"/>
</dbReference>
<reference evidence="3" key="1">
    <citation type="journal article" date="2014" name="Int. J. Syst. Evol. Microbiol.">
        <title>Complete genome of a new Firmicutes species belonging to the dominant human colonic microbiota ('Ruminococcus bicirculans') reveals two chromosomes and a selective capacity to utilize plant glucans.</title>
        <authorList>
            <consortium name="NISC Comparative Sequencing Program"/>
            <person name="Wegmann U."/>
            <person name="Louis P."/>
            <person name="Goesmann A."/>
            <person name="Henrissat B."/>
            <person name="Duncan S.H."/>
            <person name="Flint H.J."/>
        </authorList>
    </citation>
    <scope>NUCLEOTIDE SEQUENCE</scope>
    <source>
        <strain evidence="3">VKM B-1499</strain>
    </source>
</reference>
<accession>A0ABQ5T6H1</accession>